<name>A0A814GPD3_9BILA</name>
<keyword evidence="5" id="KW-0547">Nucleotide-binding</keyword>
<evidence type="ECO:0000313" key="9">
    <source>
        <dbReference type="EMBL" id="CAF3611104.1"/>
    </source>
</evidence>
<keyword evidence="3" id="KW-0862">Zinc</keyword>
<dbReference type="EMBL" id="CAJNOO010000642">
    <property type="protein sequence ID" value="CAF0999419.1"/>
    <property type="molecule type" value="Genomic_DNA"/>
</dbReference>
<dbReference type="PROSITE" id="PS00107">
    <property type="entry name" value="PROTEIN_KINASE_ATP"/>
    <property type="match status" value="1"/>
</dbReference>
<sequence>MFQHLKNALVDKLDEQRTQERYCTIKWEGTRKIEIIEQKYIRLRPLQDLEDNVTYEIYIDGVKRHGTVLAHGTKQHCEFILNKSSPHESKHQVEKNNSNRLDDLFLMSILAKLVNKTQSDDTNDDDYDVHDAKCAACRMKPIRQVDRYHCLECTSPTYDLCGRCFERRCQTGKHFNGHAMVHFKLPNEVLGIQFNNIDNEVNLNRLRNLDTLRYERHDDIKCDGVCQKKNFIGLRFKCDTCPNYNLCETCAIDKHICTKNHEENHPLILTSNRVMPNIDPDDIEMGEVLGRGSFGYVCKAIWRPKNRQVACKVIEISDRSSTSDPNHRSFLLELAAYRELSGPYILRTFAYANRDIPANRNRGSKTQFMIIMELMGRGSLQDLLENQPNQLSLRRKLAMSRQIASGMRRIHQHGMIHRDIRPDNILITDNYVAKIGDMGIARVLDPTGQQTQLGCIQFMPPEFFRDVSDGHVKCDEKLDIYTYGLTLNQLFTEKMHHFRFSSSLPCITITKQSPVFYDEIISRCLDEDSKRRPTAIEIEKTLEFYEQAFLKTMNSDSYIKMTKQQKDKVFIEFYEKNKIHMQRFVKENFPQQFIREIPIEFINKPQQQPISNEQSNEMCRVN</sequence>
<evidence type="ECO:0000313" key="10">
    <source>
        <dbReference type="Proteomes" id="UP000663882"/>
    </source>
</evidence>
<dbReference type="GO" id="GO:0004713">
    <property type="term" value="F:protein tyrosine kinase activity"/>
    <property type="evidence" value="ECO:0007669"/>
    <property type="project" value="InterPro"/>
</dbReference>
<dbReference type="GO" id="GO:0005524">
    <property type="term" value="F:ATP binding"/>
    <property type="evidence" value="ECO:0007669"/>
    <property type="project" value="UniProtKB-UniRule"/>
</dbReference>
<dbReference type="InterPro" id="IPR017441">
    <property type="entry name" value="Protein_kinase_ATP_BS"/>
</dbReference>
<feature type="domain" description="ZZ-type" evidence="7">
    <location>
        <begin position="217"/>
        <end position="275"/>
    </location>
</feature>
<accession>A0A814GPD3</accession>
<evidence type="ECO:0000256" key="1">
    <source>
        <dbReference type="ARBA" id="ARBA00022723"/>
    </source>
</evidence>
<feature type="domain" description="Protein kinase" evidence="6">
    <location>
        <begin position="283"/>
        <end position="550"/>
    </location>
</feature>
<dbReference type="InterPro" id="IPR008266">
    <property type="entry name" value="Tyr_kinase_AS"/>
</dbReference>
<dbReference type="CDD" id="cd00180">
    <property type="entry name" value="PKc"/>
    <property type="match status" value="1"/>
</dbReference>
<dbReference type="SUPFAM" id="SSF57850">
    <property type="entry name" value="RING/U-box"/>
    <property type="match status" value="2"/>
</dbReference>
<evidence type="ECO:0000256" key="4">
    <source>
        <dbReference type="PROSITE-ProRule" id="PRU00228"/>
    </source>
</evidence>
<keyword evidence="1" id="KW-0479">Metal-binding</keyword>
<dbReference type="InterPro" id="IPR043145">
    <property type="entry name" value="Znf_ZZ_sf"/>
</dbReference>
<dbReference type="InterPro" id="IPR011009">
    <property type="entry name" value="Kinase-like_dom_sf"/>
</dbReference>
<evidence type="ECO:0000259" key="6">
    <source>
        <dbReference type="PROSITE" id="PS50011"/>
    </source>
</evidence>
<dbReference type="SMART" id="SM00219">
    <property type="entry name" value="TyrKc"/>
    <property type="match status" value="1"/>
</dbReference>
<comment type="caution">
    <text evidence="8">The sequence shown here is derived from an EMBL/GenBank/DDBJ whole genome shotgun (WGS) entry which is preliminary data.</text>
</comment>
<dbReference type="InterPro" id="IPR001245">
    <property type="entry name" value="Ser-Thr/Tyr_kinase_cat_dom"/>
</dbReference>
<dbReference type="Pfam" id="PF00569">
    <property type="entry name" value="ZZ"/>
    <property type="match status" value="1"/>
</dbReference>
<dbReference type="PROSITE" id="PS50011">
    <property type="entry name" value="PROTEIN_KINASE_DOM"/>
    <property type="match status" value="1"/>
</dbReference>
<dbReference type="EMBL" id="CAJOAX010000543">
    <property type="protein sequence ID" value="CAF3611104.1"/>
    <property type="molecule type" value="Genomic_DNA"/>
</dbReference>
<dbReference type="Gene3D" id="1.10.510.10">
    <property type="entry name" value="Transferase(Phosphotransferase) domain 1"/>
    <property type="match status" value="1"/>
</dbReference>
<dbReference type="Proteomes" id="UP000663823">
    <property type="component" value="Unassembled WGS sequence"/>
</dbReference>
<dbReference type="InterPro" id="IPR000719">
    <property type="entry name" value="Prot_kinase_dom"/>
</dbReference>
<organism evidence="8 10">
    <name type="scientific">Rotaria sordida</name>
    <dbReference type="NCBI Taxonomy" id="392033"/>
    <lineage>
        <taxon>Eukaryota</taxon>
        <taxon>Metazoa</taxon>
        <taxon>Spiralia</taxon>
        <taxon>Gnathifera</taxon>
        <taxon>Rotifera</taxon>
        <taxon>Eurotatoria</taxon>
        <taxon>Bdelloidea</taxon>
        <taxon>Philodinida</taxon>
        <taxon>Philodinidae</taxon>
        <taxon>Rotaria</taxon>
    </lineage>
</organism>
<dbReference type="PROSITE" id="PS00109">
    <property type="entry name" value="PROTEIN_KINASE_TYR"/>
    <property type="match status" value="1"/>
</dbReference>
<gene>
    <name evidence="9" type="ORF">OTI717_LOCUS7308</name>
    <name evidence="8" type="ORF">RFH988_LOCUS14090</name>
</gene>
<dbReference type="InterPro" id="IPR000433">
    <property type="entry name" value="Znf_ZZ"/>
</dbReference>
<proteinExistence type="predicted"/>
<dbReference type="GO" id="GO:0008270">
    <property type="term" value="F:zinc ion binding"/>
    <property type="evidence" value="ECO:0007669"/>
    <property type="project" value="UniProtKB-KW"/>
</dbReference>
<evidence type="ECO:0000259" key="7">
    <source>
        <dbReference type="PROSITE" id="PS50135"/>
    </source>
</evidence>
<dbReference type="GO" id="GO:0004674">
    <property type="term" value="F:protein serine/threonine kinase activity"/>
    <property type="evidence" value="ECO:0007669"/>
    <property type="project" value="TreeGrafter"/>
</dbReference>
<dbReference type="OrthoDB" id="4062651at2759"/>
<evidence type="ECO:0000256" key="3">
    <source>
        <dbReference type="ARBA" id="ARBA00022833"/>
    </source>
</evidence>
<dbReference type="Gene3D" id="3.30.60.90">
    <property type="match status" value="2"/>
</dbReference>
<dbReference type="AlphaFoldDB" id="A0A814GPD3"/>
<reference evidence="8" key="1">
    <citation type="submission" date="2021-02" db="EMBL/GenBank/DDBJ databases">
        <authorList>
            <person name="Nowell W R."/>
        </authorList>
    </citation>
    <scope>NUCLEOTIDE SEQUENCE</scope>
</reference>
<dbReference type="Pfam" id="PF07714">
    <property type="entry name" value="PK_Tyr_Ser-Thr"/>
    <property type="match status" value="1"/>
</dbReference>
<dbReference type="PANTHER" id="PTHR44329">
    <property type="entry name" value="SERINE/THREONINE-PROTEIN KINASE TNNI3K-RELATED"/>
    <property type="match status" value="1"/>
</dbReference>
<dbReference type="InterPro" id="IPR051681">
    <property type="entry name" value="Ser/Thr_Kinases-Pseudokinases"/>
</dbReference>
<dbReference type="SUPFAM" id="SSF56112">
    <property type="entry name" value="Protein kinase-like (PK-like)"/>
    <property type="match status" value="1"/>
</dbReference>
<feature type="binding site" evidence="5">
    <location>
        <position position="312"/>
    </location>
    <ligand>
        <name>ATP</name>
        <dbReference type="ChEBI" id="CHEBI:30616"/>
    </ligand>
</feature>
<keyword evidence="5" id="KW-0067">ATP-binding</keyword>
<dbReference type="PROSITE" id="PS50135">
    <property type="entry name" value="ZF_ZZ_2"/>
    <property type="match status" value="1"/>
</dbReference>
<evidence type="ECO:0000256" key="5">
    <source>
        <dbReference type="PROSITE-ProRule" id="PRU10141"/>
    </source>
</evidence>
<evidence type="ECO:0000313" key="8">
    <source>
        <dbReference type="EMBL" id="CAF0999419.1"/>
    </source>
</evidence>
<dbReference type="SMART" id="SM00291">
    <property type="entry name" value="ZnF_ZZ"/>
    <property type="match status" value="2"/>
</dbReference>
<keyword evidence="2 4" id="KW-0863">Zinc-finger</keyword>
<protein>
    <submittedName>
        <fullName evidence="8">Uncharacterized protein</fullName>
    </submittedName>
</protein>
<dbReference type="InterPro" id="IPR020635">
    <property type="entry name" value="Tyr_kinase_cat_dom"/>
</dbReference>
<dbReference type="Proteomes" id="UP000663882">
    <property type="component" value="Unassembled WGS sequence"/>
</dbReference>
<evidence type="ECO:0000256" key="2">
    <source>
        <dbReference type="ARBA" id="ARBA00022771"/>
    </source>
</evidence>